<reference evidence="2 3" key="1">
    <citation type="journal article" date="2022" name="Environ. Microbiol. Rep.">
        <title>Eco-phylogenetic analyses reveal divergent evolution of vitamin B12 metabolism in the marine bacterial family 'Psychromonadaceae'.</title>
        <authorList>
            <person name="Jin X."/>
            <person name="Yang Y."/>
            <person name="Cao H."/>
            <person name="Gao B."/>
            <person name="Zhao Z."/>
        </authorList>
    </citation>
    <scope>NUCLEOTIDE SEQUENCE [LARGE SCALE GENOMIC DNA]</scope>
    <source>
        <strain evidence="2 3">MKS20</strain>
    </source>
</reference>
<dbReference type="RefSeq" id="WP_233052512.1">
    <property type="nucleotide sequence ID" value="NZ_JAIMJA010000008.1"/>
</dbReference>
<keyword evidence="1" id="KW-0812">Transmembrane</keyword>
<evidence type="ECO:0000256" key="1">
    <source>
        <dbReference type="SAM" id="Phobius"/>
    </source>
</evidence>
<sequence>MTSNEQKTSFKQNFKSALAALFGIQSSKQREQDFKSHSPWRFILAGVIAIGLLLGTLLLVVQWVLS</sequence>
<keyword evidence="1" id="KW-0472">Membrane</keyword>
<organism evidence="2 3">
    <name type="scientific">Motilimonas cestriensis</name>
    <dbReference type="NCBI Taxonomy" id="2742685"/>
    <lineage>
        <taxon>Bacteria</taxon>
        <taxon>Pseudomonadati</taxon>
        <taxon>Pseudomonadota</taxon>
        <taxon>Gammaproteobacteria</taxon>
        <taxon>Alteromonadales</taxon>
        <taxon>Alteromonadales genera incertae sedis</taxon>
        <taxon>Motilimonas</taxon>
    </lineage>
</organism>
<dbReference type="Proteomes" id="UP001201273">
    <property type="component" value="Unassembled WGS sequence"/>
</dbReference>
<name>A0ABS8W919_9GAMM</name>
<dbReference type="InterPro" id="IPR021344">
    <property type="entry name" value="DUF2970"/>
</dbReference>
<evidence type="ECO:0000313" key="3">
    <source>
        <dbReference type="Proteomes" id="UP001201273"/>
    </source>
</evidence>
<keyword evidence="1" id="KW-1133">Transmembrane helix</keyword>
<evidence type="ECO:0000313" key="2">
    <source>
        <dbReference type="EMBL" id="MCE2595003.1"/>
    </source>
</evidence>
<dbReference type="EMBL" id="JAIMJA010000008">
    <property type="protein sequence ID" value="MCE2595003.1"/>
    <property type="molecule type" value="Genomic_DNA"/>
</dbReference>
<accession>A0ABS8W919</accession>
<dbReference type="Pfam" id="PF11174">
    <property type="entry name" value="DUF2970"/>
    <property type="match status" value="1"/>
</dbReference>
<feature type="transmembrane region" description="Helical" evidence="1">
    <location>
        <begin position="42"/>
        <end position="65"/>
    </location>
</feature>
<gene>
    <name evidence="2" type="ORF">K6Y31_09260</name>
</gene>
<proteinExistence type="predicted"/>
<keyword evidence="3" id="KW-1185">Reference proteome</keyword>
<comment type="caution">
    <text evidence="2">The sequence shown here is derived from an EMBL/GenBank/DDBJ whole genome shotgun (WGS) entry which is preliminary data.</text>
</comment>
<protein>
    <submittedName>
        <fullName evidence="2">DUF2970 domain-containing protein</fullName>
    </submittedName>
</protein>